<evidence type="ECO:0000256" key="1">
    <source>
        <dbReference type="SAM" id="MobiDB-lite"/>
    </source>
</evidence>
<evidence type="ECO:0000313" key="2">
    <source>
        <dbReference type="EMBL" id="GJN90595.1"/>
    </source>
</evidence>
<feature type="region of interest" description="Disordered" evidence="1">
    <location>
        <begin position="7"/>
        <end position="60"/>
    </location>
</feature>
<dbReference type="Proteomes" id="UP001342314">
    <property type="component" value="Unassembled WGS sequence"/>
</dbReference>
<keyword evidence="3" id="KW-1185">Reference proteome</keyword>
<proteinExistence type="predicted"/>
<comment type="caution">
    <text evidence="2">The sequence shown here is derived from an EMBL/GenBank/DDBJ whole genome shotgun (WGS) entry which is preliminary data.</text>
</comment>
<feature type="region of interest" description="Disordered" evidence="1">
    <location>
        <begin position="707"/>
        <end position="735"/>
    </location>
</feature>
<protein>
    <submittedName>
        <fullName evidence="2">Uncharacterized protein</fullName>
    </submittedName>
</protein>
<feature type="compositionally biased region" description="Polar residues" evidence="1">
    <location>
        <begin position="17"/>
        <end position="28"/>
    </location>
</feature>
<gene>
    <name evidence="2" type="ORF">Rhopal_003607-T1</name>
</gene>
<dbReference type="EMBL" id="BQKY01000007">
    <property type="protein sequence ID" value="GJN90595.1"/>
    <property type="molecule type" value="Genomic_DNA"/>
</dbReference>
<organism evidence="2 3">
    <name type="scientific">Rhodotorula paludigena</name>
    <dbReference type="NCBI Taxonomy" id="86838"/>
    <lineage>
        <taxon>Eukaryota</taxon>
        <taxon>Fungi</taxon>
        <taxon>Dikarya</taxon>
        <taxon>Basidiomycota</taxon>
        <taxon>Pucciniomycotina</taxon>
        <taxon>Microbotryomycetes</taxon>
        <taxon>Sporidiobolales</taxon>
        <taxon>Sporidiobolaceae</taxon>
        <taxon>Rhodotorula</taxon>
    </lineage>
</organism>
<feature type="region of interest" description="Disordered" evidence="1">
    <location>
        <begin position="80"/>
        <end position="100"/>
    </location>
</feature>
<evidence type="ECO:0000313" key="3">
    <source>
        <dbReference type="Proteomes" id="UP001342314"/>
    </source>
</evidence>
<reference evidence="2 3" key="1">
    <citation type="submission" date="2021-12" db="EMBL/GenBank/DDBJ databases">
        <title>High titer production of polyol ester of fatty acids by Rhodotorula paludigena BS15 towards product separation-free biomass refinery.</title>
        <authorList>
            <person name="Mano J."/>
            <person name="Ono H."/>
            <person name="Tanaka T."/>
            <person name="Naito K."/>
            <person name="Sushida H."/>
            <person name="Ike M."/>
            <person name="Tokuyasu K."/>
            <person name="Kitaoka M."/>
        </authorList>
    </citation>
    <scope>NUCLEOTIDE SEQUENCE [LARGE SCALE GENOMIC DNA]</scope>
    <source>
        <strain evidence="2 3">BS15</strain>
    </source>
</reference>
<name>A0AAV5GL67_9BASI</name>
<accession>A0AAV5GL67</accession>
<feature type="compositionally biased region" description="Low complexity" evidence="1">
    <location>
        <begin position="720"/>
        <end position="735"/>
    </location>
</feature>
<feature type="region of interest" description="Disordered" evidence="1">
    <location>
        <begin position="448"/>
        <end position="467"/>
    </location>
</feature>
<dbReference type="AlphaFoldDB" id="A0AAV5GL67"/>
<sequence length="735" mass="79711">MAMRRIARQGRLLAAEQQHQPVASTSQALALPPRRSLSHAVPLSPTPEASAASAGGSQNVASNANTSWAALSRASQAFFAGAPPRSSPDPSSSSGAAAAELSGSAGELVRELKQARPDPHRAWELFSQCDLQGQTPSLPLISLHALLPAIQLKPEHRTLSAVIADARTYQAKVDLIRLRLRQSGASPTYGDFNALIWQYHALRYAPGASRTWDEALEAGCFPTAAVCGRILETFCGWVELHGRASGRAVERAAAQPLAKKAAHMLFREIGLDDRKRVDACIEPFFKLAIKAGDLHLFGRAMKALYGFDIKLPGAKVDVSSHARRQLRTIGEREVCWILEALADRDNLPAMVATFETFDQPVRPADESNSASFFSSFSPSASVEADSTPAAPATSEAAAHLVGTRAFAILVQTAARLGNGALARHYFDLLFMRWSQDADKRIGEIEEAVGVQRSQESEPEATDPQDSAAAVESEVDERFRSLSIVSRFGSHLTASPSAPAKPYAVPSTLIASVALSIKAHYDARSARWLRRRTRHILQRMEEQMQRISAVLSALEPAADVDTASTAPLPESPSASPAPPLSVVALQHELVLVSYHLDQLRLTLTSVKADARIVDAWKRLHLLQTTLSRRVRRLASPSLPKNVAARLRPGVQRKERQVLLGRMLVVRNRINKLREIEGAKAGNWELDRWVARYKLLKAQAETAGFEFTAPVEGEGSEETKPAAGAQQQEAQVAAATA</sequence>